<comment type="caution">
    <text evidence="1">The sequence shown here is derived from an EMBL/GenBank/DDBJ whole genome shotgun (WGS) entry which is preliminary data.</text>
</comment>
<dbReference type="EMBL" id="JABANM010034441">
    <property type="protein sequence ID" value="KAF4699623.1"/>
    <property type="molecule type" value="Genomic_DNA"/>
</dbReference>
<accession>A0A7J6PUB3</accession>
<evidence type="ECO:0000313" key="2">
    <source>
        <dbReference type="Proteomes" id="UP000574390"/>
    </source>
</evidence>
<name>A0A7J6PUB3_PEROL</name>
<feature type="non-terminal residue" evidence="1">
    <location>
        <position position="1"/>
    </location>
</feature>
<reference evidence="1 2" key="1">
    <citation type="submission" date="2020-04" db="EMBL/GenBank/DDBJ databases">
        <title>Perkinsus olseni comparative genomics.</title>
        <authorList>
            <person name="Bogema D.R."/>
        </authorList>
    </citation>
    <scope>NUCLEOTIDE SEQUENCE [LARGE SCALE GENOMIC DNA]</scope>
    <source>
        <strain evidence="1">ATCC PRA-205</strain>
    </source>
</reference>
<sequence>TSRNAFTVRHRPSSALRIDGRGQYESRRRLYKLERSLRRRYWTMLPIRRPAHRLHVPGGIPFIRDKGFRWYSSFPVLLRYLRPSMFDRQRLPYSSARTRTEGLL</sequence>
<dbReference type="AlphaFoldDB" id="A0A7J6PUB3"/>
<gene>
    <name evidence="1" type="ORF">FOZ62_003635</name>
</gene>
<evidence type="ECO:0000313" key="1">
    <source>
        <dbReference type="EMBL" id="KAF4699623.1"/>
    </source>
</evidence>
<proteinExistence type="predicted"/>
<feature type="non-terminal residue" evidence="1">
    <location>
        <position position="104"/>
    </location>
</feature>
<protein>
    <submittedName>
        <fullName evidence="1">Uncharacterized protein</fullName>
    </submittedName>
</protein>
<dbReference type="Proteomes" id="UP000574390">
    <property type="component" value="Unassembled WGS sequence"/>
</dbReference>
<organism evidence="1 2">
    <name type="scientific">Perkinsus olseni</name>
    <name type="common">Perkinsus atlanticus</name>
    <dbReference type="NCBI Taxonomy" id="32597"/>
    <lineage>
        <taxon>Eukaryota</taxon>
        <taxon>Sar</taxon>
        <taxon>Alveolata</taxon>
        <taxon>Perkinsozoa</taxon>
        <taxon>Perkinsea</taxon>
        <taxon>Perkinsida</taxon>
        <taxon>Perkinsidae</taxon>
        <taxon>Perkinsus</taxon>
    </lineage>
</organism>